<comment type="caution">
    <text evidence="1">The sequence shown here is derived from an EMBL/GenBank/DDBJ whole genome shotgun (WGS) entry which is preliminary data.</text>
</comment>
<protein>
    <submittedName>
        <fullName evidence="1">Uncharacterized protein</fullName>
    </submittedName>
</protein>
<organism evidence="1 2">
    <name type="scientific">Fusarium xylarioides</name>
    <dbReference type="NCBI Taxonomy" id="221167"/>
    <lineage>
        <taxon>Eukaryota</taxon>
        <taxon>Fungi</taxon>
        <taxon>Dikarya</taxon>
        <taxon>Ascomycota</taxon>
        <taxon>Pezizomycotina</taxon>
        <taxon>Sordariomycetes</taxon>
        <taxon>Hypocreomycetidae</taxon>
        <taxon>Hypocreales</taxon>
        <taxon>Nectriaceae</taxon>
        <taxon>Fusarium</taxon>
        <taxon>Fusarium fujikuroi species complex</taxon>
    </lineage>
</organism>
<dbReference type="Proteomes" id="UP000750502">
    <property type="component" value="Unassembled WGS sequence"/>
</dbReference>
<evidence type="ECO:0000313" key="2">
    <source>
        <dbReference type="Proteomes" id="UP000750502"/>
    </source>
</evidence>
<reference evidence="1" key="2">
    <citation type="submission" date="2020-10" db="EMBL/GenBank/DDBJ databases">
        <authorList>
            <person name="Peck L.D."/>
            <person name="Nowell R.W."/>
            <person name="Flood J."/>
            <person name="Ryan M.J."/>
            <person name="Barraclough T.G."/>
        </authorList>
    </citation>
    <scope>NUCLEOTIDE SEQUENCE</scope>
    <source>
        <strain evidence="1">IMI 127659i</strain>
    </source>
</reference>
<keyword evidence="2" id="KW-1185">Reference proteome</keyword>
<dbReference type="EMBL" id="JADFTT010000268">
    <property type="protein sequence ID" value="KAG5764087.1"/>
    <property type="molecule type" value="Genomic_DNA"/>
</dbReference>
<proteinExistence type="predicted"/>
<evidence type="ECO:0000313" key="1">
    <source>
        <dbReference type="EMBL" id="KAG5764087.1"/>
    </source>
</evidence>
<dbReference type="AlphaFoldDB" id="A0A9P7IAB5"/>
<name>A0A9P7IAB5_9HYPO</name>
<sequence>MVENVNDFESLCFFAADIISSSTPSTAISGCNDAERTTSSVTESITSQDLTTFAPQQPNTASPPERFKLQVLAYLVLKVAMCWPRTEERDSWPITRYCRHKYHSLSNYHDRYNRHGSTIEPTTDATTDAAATGTTTRLMTQTATGSATGRSDQSITEAMAEATSLMDYN</sequence>
<gene>
    <name evidence="1" type="ORF">H9Q72_007831</name>
</gene>
<accession>A0A9P7IAB5</accession>
<reference evidence="1" key="1">
    <citation type="journal article" date="2020" name="bioRxiv">
        <title>Historical genomics reveals the evolutionary mechanisms behind multiple outbreaks of the host-specific coffee wilt pathogen Fusarium xylarioides.</title>
        <authorList>
            <person name="Peck D."/>
            <person name="Nowell R.W."/>
            <person name="Flood J."/>
            <person name="Ryan M.J."/>
            <person name="Barraclough T.G."/>
        </authorList>
    </citation>
    <scope>NUCLEOTIDE SEQUENCE</scope>
    <source>
        <strain evidence="1">IMI 127659i</strain>
    </source>
</reference>